<gene>
    <name evidence="1" type="ORF">H103_07658</name>
</gene>
<dbReference type="EMBL" id="KK207921">
    <property type="protein sequence ID" value="EZF48733.1"/>
    <property type="molecule type" value="Genomic_DNA"/>
</dbReference>
<dbReference type="EMBL" id="KK207921">
    <property type="protein sequence ID" value="EZF48732.1"/>
    <property type="molecule type" value="Genomic_DNA"/>
</dbReference>
<dbReference type="HOGENOM" id="CLU_082150_0_0_1"/>
<dbReference type="OrthoDB" id="376826at2759"/>
<accession>A0A022VRT1</accession>
<reference evidence="1" key="1">
    <citation type="submission" date="2014-02" db="EMBL/GenBank/DDBJ databases">
        <title>The Genome Sequence of Trichophyton rubrum (morphotype fischeri) CBS 288.86.</title>
        <authorList>
            <consortium name="The Broad Institute Genomics Platform"/>
            <person name="Cuomo C.A."/>
            <person name="White T.C."/>
            <person name="Graser Y."/>
            <person name="Martinez-Rossi N."/>
            <person name="Heitman J."/>
            <person name="Young S.K."/>
            <person name="Zeng Q."/>
            <person name="Gargeya S."/>
            <person name="Abouelleil A."/>
            <person name="Alvarado L."/>
            <person name="Chapman S.B."/>
            <person name="Gainer-Dewar J."/>
            <person name="Goldberg J."/>
            <person name="Griggs A."/>
            <person name="Gujja S."/>
            <person name="Hansen M."/>
            <person name="Howarth C."/>
            <person name="Imamovic A."/>
            <person name="Larimer J."/>
            <person name="Martinez D."/>
            <person name="Murphy C."/>
            <person name="Pearson M.D."/>
            <person name="Persinoti G."/>
            <person name="Poon T."/>
            <person name="Priest M."/>
            <person name="Roberts A.D."/>
            <person name="Saif S."/>
            <person name="Shea T.D."/>
            <person name="Sykes S.N."/>
            <person name="Wortman J."/>
            <person name="Nusbaum C."/>
            <person name="Birren B."/>
        </authorList>
    </citation>
    <scope>NUCLEOTIDE SEQUENCE [LARGE SCALE GENOMIC DNA]</scope>
    <source>
        <strain evidence="1">CBS 288.86</strain>
    </source>
</reference>
<proteinExistence type="predicted"/>
<dbReference type="EMBL" id="KK207921">
    <property type="protein sequence ID" value="EZF48731.1"/>
    <property type="molecule type" value="Genomic_DNA"/>
</dbReference>
<evidence type="ECO:0000313" key="1">
    <source>
        <dbReference type="EMBL" id="EZF48731.1"/>
    </source>
</evidence>
<dbReference type="Proteomes" id="UP000023758">
    <property type="component" value="Unassembled WGS sequence"/>
</dbReference>
<dbReference type="Pfam" id="PF17316">
    <property type="entry name" value="Perilipin_2"/>
    <property type="match status" value="1"/>
</dbReference>
<dbReference type="EMBL" id="KK207921">
    <property type="protein sequence ID" value="EZF48734.1"/>
    <property type="molecule type" value="Genomic_DNA"/>
</dbReference>
<name>A0A022VRT1_TRIRU</name>
<protein>
    <recommendedName>
        <fullName evidence="2">CAP20</fullName>
    </recommendedName>
</protein>
<organism evidence="1">
    <name type="scientific">Trichophyton rubrum CBS 288.86</name>
    <dbReference type="NCBI Taxonomy" id="1215330"/>
    <lineage>
        <taxon>Eukaryota</taxon>
        <taxon>Fungi</taxon>
        <taxon>Dikarya</taxon>
        <taxon>Ascomycota</taxon>
        <taxon>Pezizomycotina</taxon>
        <taxon>Eurotiomycetes</taxon>
        <taxon>Eurotiomycetidae</taxon>
        <taxon>Onygenales</taxon>
        <taxon>Arthrodermataceae</taxon>
        <taxon>Trichophyton</taxon>
    </lineage>
</organism>
<sequence>MGEQPNTNGSKPSSQFLSHLISYPFIADYLEALKKSPYGQKSIEYADKSIAQLQPYFPYLAKPYGYVAPYVEKVDHLGNEGLNQVDNTYPKLVKATEDVRGTVQSYFRVAEDGTKYVRSTYDSEYKLAQGGSPIVSQGKAAVSTGLMITSQYLLWLSNLIIPHQQKAQENGNGAAKASS</sequence>
<dbReference type="AlphaFoldDB" id="A0A022VRT1"/>
<evidence type="ECO:0008006" key="2">
    <source>
        <dbReference type="Google" id="ProtNLM"/>
    </source>
</evidence>